<dbReference type="Proteomes" id="UP000253977">
    <property type="component" value="Unassembled WGS sequence"/>
</dbReference>
<dbReference type="RefSeq" id="WP_114513006.1">
    <property type="nucleotide sequence ID" value="NZ_QPMK01000030.1"/>
</dbReference>
<reference evidence="1 2" key="1">
    <citation type="submission" date="2018-07" db="EMBL/GenBank/DDBJ databases">
        <title>Thalassococcus profundi sp. nov., a marine bacterium isolated from deep seawater of Okinawa Trough.</title>
        <authorList>
            <person name="Yu M."/>
        </authorList>
    </citation>
    <scope>NUCLEOTIDE SEQUENCE [LARGE SCALE GENOMIC DNA]</scope>
    <source>
        <strain evidence="1 2">WRAS1</strain>
    </source>
</reference>
<gene>
    <name evidence="1" type="ORF">DU478_22010</name>
</gene>
<evidence type="ECO:0000313" key="2">
    <source>
        <dbReference type="Proteomes" id="UP000253977"/>
    </source>
</evidence>
<name>A0A369TFK2_9RHOB</name>
<keyword evidence="2" id="KW-1185">Reference proteome</keyword>
<comment type="caution">
    <text evidence="1">The sequence shown here is derived from an EMBL/GenBank/DDBJ whole genome shotgun (WGS) entry which is preliminary data.</text>
</comment>
<protein>
    <recommendedName>
        <fullName evidence="3">Sulfotransferase domain-containing protein</fullName>
    </recommendedName>
</protein>
<sequence length="342" mass="38773">MVKLIVHAGFPKCGSTSVFSALKANLDTLVAHDILVFNRNFNLPADPGKLMPPLWELQDALKEPAKSEAMRDSIIRNIAKSPANARLILSSENLSQPPMAKMLAGMERHCEVELIFYFRPQTEWIPSAWKQWNLKEGFTLSETIESYVANHRPDYLGSVKAWTEALPGIKVTPRPFLRSWMTNGNPAYDFFDMLGIDVEPSETFEERSNPSIDYALMYLMQRNSSRIFENRHDNRGLHAMTARLPAAYQKTNVQMVSQAQADFIADHFQDDNMELLQHYMGMGYDQARAFSRQHFRKTVTGTAYSDIPEAELLDRAAGILREVTGKDGDPDTLLLEMMSPPP</sequence>
<evidence type="ECO:0000313" key="1">
    <source>
        <dbReference type="EMBL" id="RDD64103.1"/>
    </source>
</evidence>
<dbReference type="SUPFAM" id="SSF52540">
    <property type="entry name" value="P-loop containing nucleoside triphosphate hydrolases"/>
    <property type="match status" value="1"/>
</dbReference>
<organism evidence="1 2">
    <name type="scientific">Thalassococcus profundi</name>
    <dbReference type="NCBI Taxonomy" id="2282382"/>
    <lineage>
        <taxon>Bacteria</taxon>
        <taxon>Pseudomonadati</taxon>
        <taxon>Pseudomonadota</taxon>
        <taxon>Alphaproteobacteria</taxon>
        <taxon>Rhodobacterales</taxon>
        <taxon>Roseobacteraceae</taxon>
        <taxon>Thalassococcus</taxon>
    </lineage>
</organism>
<dbReference type="AlphaFoldDB" id="A0A369TFK2"/>
<dbReference type="OrthoDB" id="6217368at2"/>
<dbReference type="InterPro" id="IPR027417">
    <property type="entry name" value="P-loop_NTPase"/>
</dbReference>
<evidence type="ECO:0008006" key="3">
    <source>
        <dbReference type="Google" id="ProtNLM"/>
    </source>
</evidence>
<accession>A0A369TFK2</accession>
<dbReference type="EMBL" id="QPMK01000030">
    <property type="protein sequence ID" value="RDD64103.1"/>
    <property type="molecule type" value="Genomic_DNA"/>
</dbReference>
<proteinExistence type="predicted"/>